<reference evidence="1" key="1">
    <citation type="submission" date="2020-08" db="EMBL/GenBank/DDBJ databases">
        <title>Multicomponent nature underlies the extraordinary mechanical properties of spider dragline silk.</title>
        <authorList>
            <person name="Kono N."/>
            <person name="Nakamura H."/>
            <person name="Mori M."/>
            <person name="Yoshida Y."/>
            <person name="Ohtoshi R."/>
            <person name="Malay A.D."/>
            <person name="Moran D.A.P."/>
            <person name="Tomita M."/>
            <person name="Numata K."/>
            <person name="Arakawa K."/>
        </authorList>
    </citation>
    <scope>NUCLEOTIDE SEQUENCE</scope>
</reference>
<name>A0A8X6XQH5_9ARAC</name>
<accession>A0A8X6XQH5</accession>
<evidence type="ECO:0000313" key="2">
    <source>
        <dbReference type="Proteomes" id="UP000886998"/>
    </source>
</evidence>
<protein>
    <submittedName>
        <fullName evidence="1">Uncharacterized protein</fullName>
    </submittedName>
</protein>
<dbReference type="Proteomes" id="UP000886998">
    <property type="component" value="Unassembled WGS sequence"/>
</dbReference>
<sequence length="116" mass="13249">MNLFVALTQLEEILDNISELLEQISSNISKSTFAEGFKYAFYDDNGKQFIIDNVRFGEEKELADVFNSNSASLSNITTMEMGSYNKTFHFKPTPKDATPDKDKDLILCANFEEEER</sequence>
<comment type="caution">
    <text evidence="1">The sequence shown here is derived from an EMBL/GenBank/DDBJ whole genome shotgun (WGS) entry which is preliminary data.</text>
</comment>
<keyword evidence="2" id="KW-1185">Reference proteome</keyword>
<proteinExistence type="predicted"/>
<dbReference type="EMBL" id="BMAV01012000">
    <property type="protein sequence ID" value="GFY58312.1"/>
    <property type="molecule type" value="Genomic_DNA"/>
</dbReference>
<dbReference type="AlphaFoldDB" id="A0A8X6XQH5"/>
<evidence type="ECO:0000313" key="1">
    <source>
        <dbReference type="EMBL" id="GFY58312.1"/>
    </source>
</evidence>
<organism evidence="1 2">
    <name type="scientific">Trichonephila inaurata madagascariensis</name>
    <dbReference type="NCBI Taxonomy" id="2747483"/>
    <lineage>
        <taxon>Eukaryota</taxon>
        <taxon>Metazoa</taxon>
        <taxon>Ecdysozoa</taxon>
        <taxon>Arthropoda</taxon>
        <taxon>Chelicerata</taxon>
        <taxon>Arachnida</taxon>
        <taxon>Araneae</taxon>
        <taxon>Araneomorphae</taxon>
        <taxon>Entelegynae</taxon>
        <taxon>Araneoidea</taxon>
        <taxon>Nephilidae</taxon>
        <taxon>Trichonephila</taxon>
        <taxon>Trichonephila inaurata</taxon>
    </lineage>
</organism>
<gene>
    <name evidence="1" type="ORF">TNIN_399141</name>
</gene>